<organism evidence="2 3">
    <name type="scientific">Candidatus Hakubella thermalkaliphila</name>
    <dbReference type="NCBI Taxonomy" id="2754717"/>
    <lineage>
        <taxon>Bacteria</taxon>
        <taxon>Bacillati</taxon>
        <taxon>Actinomycetota</taxon>
        <taxon>Actinomycetota incertae sedis</taxon>
        <taxon>Candidatus Hakubellales</taxon>
        <taxon>Candidatus Hakubellaceae</taxon>
        <taxon>Candidatus Hakubella</taxon>
    </lineage>
</organism>
<evidence type="ECO:0000313" key="3">
    <source>
        <dbReference type="Proteomes" id="UP000574717"/>
    </source>
</evidence>
<evidence type="ECO:0000256" key="1">
    <source>
        <dbReference type="SAM" id="Phobius"/>
    </source>
</evidence>
<protein>
    <submittedName>
        <fullName evidence="2">Uncharacterized protein</fullName>
    </submittedName>
</protein>
<feature type="transmembrane region" description="Helical" evidence="1">
    <location>
        <begin position="77"/>
        <end position="94"/>
    </location>
</feature>
<reference evidence="2 3" key="1">
    <citation type="journal article" date="2020" name="Front. Microbiol.">
        <title>Single-cell genomics of novel Actinobacteria with the Wood-Ljungdahl pathway discovered in a serpentinizing system.</title>
        <authorList>
            <person name="Merino N."/>
            <person name="Kawai M."/>
            <person name="Boyd E.S."/>
            <person name="Colman D.R."/>
            <person name="McGlynn S.E."/>
            <person name="Nealson K.H."/>
            <person name="Kurokawa K."/>
            <person name="Hongoh Y."/>
        </authorList>
    </citation>
    <scope>NUCLEOTIDE SEQUENCE [LARGE SCALE GENOMIC DNA]</scope>
    <source>
        <strain evidence="2 3">S03</strain>
    </source>
</reference>
<comment type="caution">
    <text evidence="2">The sequence shown here is derived from an EMBL/GenBank/DDBJ whole genome shotgun (WGS) entry which is preliminary data.</text>
</comment>
<keyword evidence="1" id="KW-0472">Membrane</keyword>
<evidence type="ECO:0000313" key="2">
    <source>
        <dbReference type="EMBL" id="GFP20311.1"/>
    </source>
</evidence>
<proteinExistence type="predicted"/>
<accession>A0A6V8NLS7</accession>
<gene>
    <name evidence="2" type="ORF">HKBW3S03_01813</name>
</gene>
<dbReference type="AlphaFoldDB" id="A0A6V8NLS7"/>
<name>A0A6V8NLS7_9ACTN</name>
<keyword evidence="1" id="KW-0812">Transmembrane</keyword>
<dbReference type="EMBL" id="BLRU01000356">
    <property type="protein sequence ID" value="GFP20311.1"/>
    <property type="molecule type" value="Genomic_DNA"/>
</dbReference>
<feature type="transmembrane region" description="Helical" evidence="1">
    <location>
        <begin position="100"/>
        <end position="118"/>
    </location>
</feature>
<sequence length="122" mass="13813">MIDILASYVSELITVEEEDWIDIIIDQAREIGVALTTLPQQLQQFLAKANAGKLEVRIANRSDSTSERNAFRFRQQLLNGVLFLATFLLFLFLRSNGDQIASWLSAIASGLFLLLYIYSSLR</sequence>
<dbReference type="RefSeq" id="WP_176237302.1">
    <property type="nucleotide sequence ID" value="NZ_BLRU01000356.1"/>
</dbReference>
<dbReference type="Proteomes" id="UP000574717">
    <property type="component" value="Unassembled WGS sequence"/>
</dbReference>
<keyword evidence="1" id="KW-1133">Transmembrane helix</keyword>